<evidence type="ECO:0000313" key="2">
    <source>
        <dbReference type="EMBL" id="GBE90599.1"/>
    </source>
</evidence>
<dbReference type="Proteomes" id="UP000236527">
    <property type="component" value="Unassembled WGS sequence"/>
</dbReference>
<reference evidence="3" key="1">
    <citation type="journal article" date="2018" name="Genome Announc.">
        <title>Draft Genome Sequence of the Nitrogen-Fixing and Hormogonia-Inducing Cyanobacterium Nostoc cycadae Strain WK-1, Isolated from the Coralloid Roots of Cycas revoluta.</title>
        <authorList>
            <person name="Kanesaki Y."/>
            <person name="Hirose M."/>
            <person name="Hirose Y."/>
            <person name="Fujisawa T."/>
            <person name="Nakamura Y."/>
            <person name="Watanabe S."/>
            <person name="Matsunaga S."/>
            <person name="Uchida H."/>
            <person name="Murakami A."/>
        </authorList>
    </citation>
    <scope>NUCLEOTIDE SEQUENCE [LARGE SCALE GENOMIC DNA]</scope>
    <source>
        <strain evidence="3">WK-1</strain>
    </source>
</reference>
<keyword evidence="1" id="KW-0175">Coiled coil</keyword>
<dbReference type="EMBL" id="BDGE01000003">
    <property type="protein sequence ID" value="GBE90599.1"/>
    <property type="molecule type" value="Genomic_DNA"/>
</dbReference>
<dbReference type="RefSeq" id="WP_103123477.1">
    <property type="nucleotide sequence ID" value="NZ_DF978421.1"/>
</dbReference>
<feature type="coiled-coil region" evidence="1">
    <location>
        <begin position="446"/>
        <end position="473"/>
    </location>
</feature>
<keyword evidence="3" id="KW-1185">Reference proteome</keyword>
<dbReference type="AlphaFoldDB" id="A0A2H6LBI9"/>
<accession>A0A2H6LBI9</accession>
<evidence type="ECO:0000256" key="1">
    <source>
        <dbReference type="SAM" id="Coils"/>
    </source>
</evidence>
<sequence>MPSQGTGAHVEPRSLKPSIDLATVIELLAQAISPSSNQANTNQLSPKGMQLFEFDDKQNTRLRIRTSAVMYRLFTQAKFKEAFNPANGGGFIQNLSMPANGNRSRVGGCLSDGNATKLPGAIDRLMAAIDEALNHAVTSDSLLSTLLLDEPDKQLKKLAEKAGTSFQNMPNAGNLVHIAFKAGDTKDSKSVATVISARERVENTDYFEQMCSAAAQSLKDERDNDEDDVDSSIATLEEEKNRYDSQIQRFLNFIDDEALSRVRLTISFRIMEAIAENSQSINQLDYQLLAEYVNRILILVTSAQEEDYTFDLTAHFGSAAEFDLADELSKATFYYCLAVWPEWKTQIFEKKTDNQVEREVCYRFRVNGDNPESGKPAFEVRIEKIKEYLFSDDESSLQKPWELRRRLAQLIFLAVVIPKKDELSLTKESLINVVNELRVNFQSQGKDAIRQTLEELQERSESMKLIAKALTKVLRDKSQKVISQVKNRSSQQFICVKNSIINWDRLEGATPGVRKLLVEPQQNSSEQVEWFKHIQICEQPAQSLFSVKVTTELSEYDLIAKGEHSQIRAKRLLSQKLLQVCWVPRSWQKGQDGKLTYELSTNASQFAGWALPAAIIVEYDVETVKRRANTKNAEENKQYHAAAVTAFAVLVYCCLWQIITRLQKRGQKEKLVDFTTLMLRLQETGKQLDEDKDKSGDAYVYAAAQTLEAILGEDTPIRMQGLILENLAKQSKKNQDFIKSGTFKALLSAFPLCISCPNSHSVPKIGLISYASRPCNEGNFPNDEEKAYLFLTQSYIATSVNEPFIGYELKRERMQSDVLDSPEQLKTQRLVQEEIRHLKTQGCQHIILLAHAYGDRRINRAADYNSSLIPTEFLEEVFQTFPNLNIYPMVRDVFPATRLRDRLPNEAAFEILQAEDHTSFWSSVATSEDFRDFIPVYTFATLYAIQADERIQSGFCIYFLVSDTKVRSLNSIQRARQHLIDPDLDSPIHPCLLSVLRGLHFIEAERGANKKGQLIPVLDPFSWISPNTVEEAGEVKVLHTRRKGQVLLNYRAVLTHVSQVLHRK</sequence>
<name>A0A2H6LBI9_9NOSO</name>
<gene>
    <name evidence="2" type="ORF">NCWK1_0316</name>
</gene>
<organism evidence="2 3">
    <name type="scientific">Nostoc cycadae WK-1</name>
    <dbReference type="NCBI Taxonomy" id="1861711"/>
    <lineage>
        <taxon>Bacteria</taxon>
        <taxon>Bacillati</taxon>
        <taxon>Cyanobacteriota</taxon>
        <taxon>Cyanophyceae</taxon>
        <taxon>Nostocales</taxon>
        <taxon>Nostocaceae</taxon>
        <taxon>Nostoc</taxon>
    </lineage>
</organism>
<evidence type="ECO:0000313" key="3">
    <source>
        <dbReference type="Proteomes" id="UP000236527"/>
    </source>
</evidence>
<protein>
    <submittedName>
        <fullName evidence="2">Uncharacterized protein</fullName>
    </submittedName>
</protein>
<comment type="caution">
    <text evidence="2">The sequence shown here is derived from an EMBL/GenBank/DDBJ whole genome shotgun (WGS) entry which is preliminary data.</text>
</comment>
<proteinExistence type="predicted"/>